<dbReference type="EMBL" id="NWSH01000091">
    <property type="protein sequence ID" value="PCG79675.1"/>
    <property type="molecule type" value="Genomic_DNA"/>
</dbReference>
<accession>A0A2A4K5Z1</accession>
<feature type="compositionally biased region" description="Polar residues" evidence="1">
    <location>
        <begin position="1"/>
        <end position="11"/>
    </location>
</feature>
<reference evidence="2" key="1">
    <citation type="submission" date="2017-09" db="EMBL/GenBank/DDBJ databases">
        <title>Contemporary evolution of a Lepidopteran species, Heliothis virescens, in response to modern agricultural practices.</title>
        <authorList>
            <person name="Fritz M.L."/>
            <person name="Deyonke A.M."/>
            <person name="Papanicolaou A."/>
            <person name="Micinski S."/>
            <person name="Westbrook J."/>
            <person name="Gould F."/>
        </authorList>
    </citation>
    <scope>NUCLEOTIDE SEQUENCE [LARGE SCALE GENOMIC DNA]</scope>
    <source>
        <strain evidence="2">HvINT-</strain>
        <tissue evidence="2">Whole body</tissue>
    </source>
</reference>
<feature type="region of interest" description="Disordered" evidence="1">
    <location>
        <begin position="1"/>
        <end position="48"/>
    </location>
</feature>
<dbReference type="AlphaFoldDB" id="A0A2A4K5Z1"/>
<organism evidence="2">
    <name type="scientific">Heliothis virescens</name>
    <name type="common">Tobacco budworm moth</name>
    <dbReference type="NCBI Taxonomy" id="7102"/>
    <lineage>
        <taxon>Eukaryota</taxon>
        <taxon>Metazoa</taxon>
        <taxon>Ecdysozoa</taxon>
        <taxon>Arthropoda</taxon>
        <taxon>Hexapoda</taxon>
        <taxon>Insecta</taxon>
        <taxon>Pterygota</taxon>
        <taxon>Neoptera</taxon>
        <taxon>Endopterygota</taxon>
        <taxon>Lepidoptera</taxon>
        <taxon>Glossata</taxon>
        <taxon>Ditrysia</taxon>
        <taxon>Noctuoidea</taxon>
        <taxon>Noctuidae</taxon>
        <taxon>Heliothinae</taxon>
        <taxon>Heliothis</taxon>
    </lineage>
</organism>
<evidence type="ECO:0000256" key="1">
    <source>
        <dbReference type="SAM" id="MobiDB-lite"/>
    </source>
</evidence>
<sequence>MGNNKKQTSGGESDVPYRRRGRPAGKNRIPLSQEERRARNAQYERERRNETAEVISQLVEAVNCDPKVSNAELLATVISRIQRATRKKSESISDLQRINANLEAQILTLQGQLGLDDASLELLGSDDDDIETPGPHSYPETSAIDNDSENYNLRKQRKKRKRSEWQSSIEDIQQEKRTKTQSETCSVDSGIEMRGQTVSPPTLTLQDNAEYLIQADQIPVETHEEQEYVCETHIELHTELYNQIYNSESQSSSESVPQWDMGTLSAESQSTPCIESIARSLIVVPPIVPPQQPPDSQDYTQPDLTTLENIELQSDFDISNAIIANDCDYQPQDVNQLTIFDFLNDDGRGLLTNFEGPDCFETGAFAETTPDMQARSNVLSGH</sequence>
<name>A0A2A4K5Z1_HELVI</name>
<protein>
    <recommendedName>
        <fullName evidence="3">BHLH domain-containing protein</fullName>
    </recommendedName>
</protein>
<dbReference type="GO" id="GO:0046983">
    <property type="term" value="F:protein dimerization activity"/>
    <property type="evidence" value="ECO:0007669"/>
    <property type="project" value="InterPro"/>
</dbReference>
<proteinExistence type="predicted"/>
<feature type="compositionally biased region" description="Basic and acidic residues" evidence="1">
    <location>
        <begin position="33"/>
        <end position="48"/>
    </location>
</feature>
<evidence type="ECO:0000313" key="2">
    <source>
        <dbReference type="EMBL" id="PCG79675.1"/>
    </source>
</evidence>
<gene>
    <name evidence="2" type="ORF">B5V51_14611</name>
</gene>
<feature type="region of interest" description="Disordered" evidence="1">
    <location>
        <begin position="124"/>
        <end position="202"/>
    </location>
</feature>
<comment type="caution">
    <text evidence="2">The sequence shown here is derived from an EMBL/GenBank/DDBJ whole genome shotgun (WGS) entry which is preliminary data.</text>
</comment>
<feature type="compositionally biased region" description="Polar residues" evidence="1">
    <location>
        <begin position="139"/>
        <end position="153"/>
    </location>
</feature>
<evidence type="ECO:0008006" key="3">
    <source>
        <dbReference type="Google" id="ProtNLM"/>
    </source>
</evidence>
<dbReference type="SUPFAM" id="SSF47459">
    <property type="entry name" value="HLH, helix-loop-helix DNA-binding domain"/>
    <property type="match status" value="1"/>
</dbReference>
<dbReference type="InterPro" id="IPR036638">
    <property type="entry name" value="HLH_DNA-bd_sf"/>
</dbReference>